<feature type="transmembrane region" description="Helical" evidence="1">
    <location>
        <begin position="231"/>
        <end position="247"/>
    </location>
</feature>
<feature type="transmembrane region" description="Helical" evidence="1">
    <location>
        <begin position="323"/>
        <end position="347"/>
    </location>
</feature>
<dbReference type="PANTHER" id="PTHR23028">
    <property type="entry name" value="ACETYLTRANSFERASE"/>
    <property type="match status" value="1"/>
</dbReference>
<dbReference type="GO" id="GO:0016747">
    <property type="term" value="F:acyltransferase activity, transferring groups other than amino-acyl groups"/>
    <property type="evidence" value="ECO:0007669"/>
    <property type="project" value="InterPro"/>
</dbReference>
<dbReference type="Pfam" id="PF01757">
    <property type="entry name" value="Acyl_transf_3"/>
    <property type="match status" value="1"/>
</dbReference>
<feature type="transmembrane region" description="Helical" evidence="1">
    <location>
        <begin position="86"/>
        <end position="110"/>
    </location>
</feature>
<dbReference type="RefSeq" id="WP_120707332.1">
    <property type="nucleotide sequence ID" value="NZ_CP032695.1"/>
</dbReference>
<feature type="transmembrane region" description="Helical" evidence="1">
    <location>
        <begin position="12"/>
        <end position="31"/>
    </location>
</feature>
<accession>A0A387FYW1</accession>
<keyword evidence="1" id="KW-0472">Membrane</keyword>
<protein>
    <submittedName>
        <fullName evidence="3">Acyltransferase</fullName>
    </submittedName>
</protein>
<feature type="transmembrane region" description="Helical" evidence="1">
    <location>
        <begin position="202"/>
        <end position="219"/>
    </location>
</feature>
<name>A0A387FYW1_9HYPH</name>
<sequence length="364" mass="40467">MNAAMPKVIRDIQVLRAIAITLAIFSHLSWLKIAWYSQLNKNFNPWVGVDLFFAISGFVIGRELLEMKSRNERKAAFFSAFWIKRVFRILPSAWFWATFALAATMAPYVFDGAGYLAGTLPEYGWMMLQIGNVHYAMCTPTCGGGSVFYTAYWSLGLEEQFYLVLPFVVWFSGRNTLVGILFGVIALQFFVGRPHDPPNALWYFRADALAWGVLIAIAANEANFQLPKQRIMYVIAGAILIAAMTVVPSTGLGMSTALVAVFAAGLVYIGSRNRNYFEAGRLSPIVQWLGARSFGLYLVHLPAIGLTHWIMTNPLAGAEPYDALSLLPLVIASALAGCAAEFNYRLLERPLRKVGRRIAQRIET</sequence>
<dbReference type="OrthoDB" id="9796461at2"/>
<dbReference type="GO" id="GO:0009103">
    <property type="term" value="P:lipopolysaccharide biosynthetic process"/>
    <property type="evidence" value="ECO:0007669"/>
    <property type="project" value="TreeGrafter"/>
</dbReference>
<dbReference type="Proteomes" id="UP000282195">
    <property type="component" value="Plasmid pRCCGE525c"/>
</dbReference>
<dbReference type="GO" id="GO:0016020">
    <property type="term" value="C:membrane"/>
    <property type="evidence" value="ECO:0007669"/>
    <property type="project" value="TreeGrafter"/>
</dbReference>
<keyword evidence="4" id="KW-1185">Reference proteome</keyword>
<dbReference type="InterPro" id="IPR050879">
    <property type="entry name" value="Acyltransferase_3"/>
</dbReference>
<evidence type="ECO:0000313" key="4">
    <source>
        <dbReference type="Proteomes" id="UP000282195"/>
    </source>
</evidence>
<dbReference type="InterPro" id="IPR002656">
    <property type="entry name" value="Acyl_transf_3_dom"/>
</dbReference>
<dbReference type="EMBL" id="CP032695">
    <property type="protein sequence ID" value="AYG62415.1"/>
    <property type="molecule type" value="Genomic_DNA"/>
</dbReference>
<feature type="transmembrane region" description="Helical" evidence="1">
    <location>
        <begin position="291"/>
        <end position="311"/>
    </location>
</feature>
<keyword evidence="3" id="KW-0012">Acyltransferase</keyword>
<gene>
    <name evidence="3" type="ORF">CCGE525_26910</name>
</gene>
<dbReference type="KEGG" id="rjg:CCGE525_26910"/>
<feature type="transmembrane region" description="Helical" evidence="1">
    <location>
        <begin position="130"/>
        <end position="149"/>
    </location>
</feature>
<evidence type="ECO:0000256" key="1">
    <source>
        <dbReference type="SAM" id="Phobius"/>
    </source>
</evidence>
<organism evidence="3 4">
    <name type="scientific">Rhizobium jaguaris</name>
    <dbReference type="NCBI Taxonomy" id="1312183"/>
    <lineage>
        <taxon>Bacteria</taxon>
        <taxon>Pseudomonadati</taxon>
        <taxon>Pseudomonadota</taxon>
        <taxon>Alphaproteobacteria</taxon>
        <taxon>Hyphomicrobiales</taxon>
        <taxon>Rhizobiaceae</taxon>
        <taxon>Rhizobium/Agrobacterium group</taxon>
        <taxon>Rhizobium</taxon>
    </lineage>
</organism>
<keyword evidence="1" id="KW-0812">Transmembrane</keyword>
<keyword evidence="3" id="KW-0808">Transferase</keyword>
<feature type="domain" description="Acyltransferase 3" evidence="2">
    <location>
        <begin position="11"/>
        <end position="338"/>
    </location>
</feature>
<dbReference type="AlphaFoldDB" id="A0A387FYW1"/>
<proteinExistence type="predicted"/>
<keyword evidence="3" id="KW-0614">Plasmid</keyword>
<dbReference type="PANTHER" id="PTHR23028:SF53">
    <property type="entry name" value="ACYL_TRANSF_3 DOMAIN-CONTAINING PROTEIN"/>
    <property type="match status" value="1"/>
</dbReference>
<feature type="transmembrane region" description="Helical" evidence="1">
    <location>
        <begin position="161"/>
        <end position="190"/>
    </location>
</feature>
<feature type="transmembrane region" description="Helical" evidence="1">
    <location>
        <begin position="253"/>
        <end position="270"/>
    </location>
</feature>
<keyword evidence="1" id="KW-1133">Transmembrane helix</keyword>
<feature type="transmembrane region" description="Helical" evidence="1">
    <location>
        <begin position="43"/>
        <end position="65"/>
    </location>
</feature>
<reference evidence="3 4" key="1">
    <citation type="submission" date="2018-10" db="EMBL/GenBank/DDBJ databases">
        <title>Rhizobium etli, R. leguminosarum and a new Rhizobium genospecies from Phaseolus dumosus.</title>
        <authorList>
            <person name="Ramirez-Puebla S.T."/>
            <person name="Rogel-Hernandez M.A."/>
            <person name="Guerrero G."/>
            <person name="Ormeno-Orrillo E."/>
            <person name="Martinez-Romero J.C."/>
            <person name="Negrete-Yankelevich S."/>
            <person name="Martinez-Romero E."/>
        </authorList>
    </citation>
    <scope>NUCLEOTIDE SEQUENCE [LARGE SCALE GENOMIC DNA]</scope>
    <source>
        <strain evidence="3 4">CCGE525</strain>
        <plasmid evidence="4">prccge525c</plasmid>
    </source>
</reference>
<evidence type="ECO:0000259" key="2">
    <source>
        <dbReference type="Pfam" id="PF01757"/>
    </source>
</evidence>
<evidence type="ECO:0000313" key="3">
    <source>
        <dbReference type="EMBL" id="AYG62415.1"/>
    </source>
</evidence>
<geneLocation type="plasmid" evidence="4">
    <name>prccge525c</name>
</geneLocation>